<evidence type="ECO:0000256" key="4">
    <source>
        <dbReference type="ARBA" id="ARBA00023069"/>
    </source>
</evidence>
<proteinExistence type="predicted"/>
<protein>
    <recommendedName>
        <fullName evidence="6">HYDIN/VesB/CFA65-like Ig-like domain-containing protein</fullName>
    </recommendedName>
</protein>
<sequence length="529" mass="59910">MDVETKIGTGFKGPPILERFSLKEIFSIFLDLDHENIPEKISPSCFVREMQMSTEQRYKKLVNPLRKLNFEKELCQAEIYFKINPNIVVFQKCQIGETYNIRLSVCNSSKILTPLRMTCENSPYFKVNYTSPKVITSLAPGMSVYFDVKFTPEEQRDYKHQITFLTEKTSFIVPVYAIGPRPLLDFPDAVHFPKTYVKVPAIKMLMVSNIGEVAAVFSLTAECPFTVQPSKYALAVGEVMQVNISFDSIKTGNYAGSLIINFVTGEKLVTSLHGMAENANIMLSKETVHIEDTYMGFKRQTTLTLHNNSDHIVHFKWGKYQSREEEGLQMDKIYQDEVKALDCEEFLFSSHNFSLIPLTGEVWPNAFVEVTIVFNPDEAKDFQTKSYCDVTGLEDRIPLIITGRGLGPLIELNLASLDMSLIYLCSVHSYEGDIPGTIVFIEKPLVFGGKVECTPRSYMLVPGDYKVFVLNFSSAKEGDFFEDICFRIEESQEVVSFVMNIAMHITCTVDSLESNGPMPAFGPVITRQR</sequence>
<dbReference type="EMBL" id="OC317186">
    <property type="protein sequence ID" value="CAD7395319.1"/>
    <property type="molecule type" value="Genomic_DNA"/>
</dbReference>
<dbReference type="PANTHER" id="PTHR23053">
    <property type="entry name" value="DLEC1 DELETED IN LUNG AND ESOPHAGEAL CANCER 1"/>
    <property type="match status" value="1"/>
</dbReference>
<feature type="domain" description="HYDIN/VesB/CFA65-like Ig-like" evidence="6">
    <location>
        <begin position="182"/>
        <end position="272"/>
    </location>
</feature>
<dbReference type="InterPro" id="IPR033305">
    <property type="entry name" value="Hydin-like"/>
</dbReference>
<reference evidence="7" key="1">
    <citation type="submission" date="2020-11" db="EMBL/GenBank/DDBJ databases">
        <authorList>
            <person name="Tran Van P."/>
        </authorList>
    </citation>
    <scope>NUCLEOTIDE SEQUENCE</scope>
</reference>
<evidence type="ECO:0000256" key="3">
    <source>
        <dbReference type="ARBA" id="ARBA00022490"/>
    </source>
</evidence>
<dbReference type="PANTHER" id="PTHR23053:SF0">
    <property type="entry name" value="HYDROCEPHALUS-INDUCING PROTEIN HOMOLOG"/>
    <property type="match status" value="1"/>
</dbReference>
<dbReference type="InterPro" id="IPR013783">
    <property type="entry name" value="Ig-like_fold"/>
</dbReference>
<evidence type="ECO:0000256" key="5">
    <source>
        <dbReference type="ARBA" id="ARBA00023273"/>
    </source>
</evidence>
<name>A0A7R9CGB6_TIMCR</name>
<keyword evidence="3" id="KW-0963">Cytoplasm</keyword>
<comment type="subcellular location">
    <subcellularLocation>
        <location evidence="1">Cell projection</location>
        <location evidence="1">Cilium</location>
    </subcellularLocation>
    <subcellularLocation>
        <location evidence="2">Cytoplasm</location>
    </subcellularLocation>
</comment>
<dbReference type="Gene3D" id="2.60.40.10">
    <property type="entry name" value="Immunoglobulins"/>
    <property type="match status" value="3"/>
</dbReference>
<evidence type="ECO:0000313" key="7">
    <source>
        <dbReference type="EMBL" id="CAD7395319.1"/>
    </source>
</evidence>
<dbReference type="Pfam" id="PF22544">
    <property type="entry name" value="HYDIN_VesB_CFA65-like_Ig"/>
    <property type="match status" value="1"/>
</dbReference>
<dbReference type="GO" id="GO:0003341">
    <property type="term" value="P:cilium movement"/>
    <property type="evidence" value="ECO:0007669"/>
    <property type="project" value="TreeGrafter"/>
</dbReference>
<keyword evidence="4" id="KW-0969">Cilium</keyword>
<dbReference type="GO" id="GO:1904158">
    <property type="term" value="P:axonemal central apparatus assembly"/>
    <property type="evidence" value="ECO:0007669"/>
    <property type="project" value="TreeGrafter"/>
</dbReference>
<dbReference type="Pfam" id="PF24771">
    <property type="entry name" value="Ig_CFAP74_1st"/>
    <property type="match status" value="1"/>
</dbReference>
<gene>
    <name evidence="7" type="ORF">TCEB3V08_LOCUS3082</name>
</gene>
<evidence type="ECO:0000256" key="2">
    <source>
        <dbReference type="ARBA" id="ARBA00004496"/>
    </source>
</evidence>
<organism evidence="7">
    <name type="scientific">Timema cristinae</name>
    <name type="common">Walking stick</name>
    <dbReference type="NCBI Taxonomy" id="61476"/>
    <lineage>
        <taxon>Eukaryota</taxon>
        <taxon>Metazoa</taxon>
        <taxon>Ecdysozoa</taxon>
        <taxon>Arthropoda</taxon>
        <taxon>Hexapoda</taxon>
        <taxon>Insecta</taxon>
        <taxon>Pterygota</taxon>
        <taxon>Neoptera</taxon>
        <taxon>Polyneoptera</taxon>
        <taxon>Phasmatodea</taxon>
        <taxon>Timematodea</taxon>
        <taxon>Timematoidea</taxon>
        <taxon>Timematidae</taxon>
        <taxon>Timema</taxon>
    </lineage>
</organism>
<evidence type="ECO:0000256" key="1">
    <source>
        <dbReference type="ARBA" id="ARBA00004138"/>
    </source>
</evidence>
<evidence type="ECO:0000259" key="6">
    <source>
        <dbReference type="Pfam" id="PF22544"/>
    </source>
</evidence>
<accession>A0A7R9CGB6</accession>
<dbReference type="InterPro" id="IPR053879">
    <property type="entry name" value="HYDIN_VesB_CFA65-like_Ig"/>
</dbReference>
<keyword evidence="5" id="KW-0966">Cell projection</keyword>
<dbReference type="GO" id="GO:0005930">
    <property type="term" value="C:axoneme"/>
    <property type="evidence" value="ECO:0007669"/>
    <property type="project" value="TreeGrafter"/>
</dbReference>
<dbReference type="AlphaFoldDB" id="A0A7R9CGB6"/>